<evidence type="ECO:0000259" key="2">
    <source>
        <dbReference type="Pfam" id="PF13360"/>
    </source>
</evidence>
<dbReference type="InterPro" id="IPR011047">
    <property type="entry name" value="Quinoprotein_ADH-like_sf"/>
</dbReference>
<dbReference type="EMBL" id="JAMDNP010000017">
    <property type="protein sequence ID" value="MCY9760884.1"/>
    <property type="molecule type" value="Genomic_DNA"/>
</dbReference>
<feature type="signal peptide" evidence="1">
    <location>
        <begin position="1"/>
        <end position="29"/>
    </location>
</feature>
<keyword evidence="4" id="KW-1185">Reference proteome</keyword>
<dbReference type="Proteomes" id="UP001527181">
    <property type="component" value="Unassembled WGS sequence"/>
</dbReference>
<reference evidence="3 4" key="1">
    <citation type="submission" date="2022-05" db="EMBL/GenBank/DDBJ databases">
        <title>Genome Sequencing of Bee-Associated Microbes.</title>
        <authorList>
            <person name="Dunlap C."/>
        </authorList>
    </citation>
    <scope>NUCLEOTIDE SEQUENCE [LARGE SCALE GENOMIC DNA]</scope>
    <source>
        <strain evidence="3 4">NRRL B-04010</strain>
    </source>
</reference>
<organism evidence="3 4">
    <name type="scientific">Paenibacillus alvei</name>
    <name type="common">Bacillus alvei</name>
    <dbReference type="NCBI Taxonomy" id="44250"/>
    <lineage>
        <taxon>Bacteria</taxon>
        <taxon>Bacillati</taxon>
        <taxon>Bacillota</taxon>
        <taxon>Bacilli</taxon>
        <taxon>Bacillales</taxon>
        <taxon>Paenibacillaceae</taxon>
        <taxon>Paenibacillus</taxon>
    </lineage>
</organism>
<dbReference type="RefSeq" id="WP_262866739.1">
    <property type="nucleotide sequence ID" value="NZ_JAKOBS010000007.1"/>
</dbReference>
<dbReference type="GeneID" id="94490648"/>
<comment type="caution">
    <text evidence="3">The sequence shown here is derived from an EMBL/GenBank/DDBJ whole genome shotgun (WGS) entry which is preliminary data.</text>
</comment>
<sequence length="392" mass="43124">MLSNKRIKRWSSAVLAVVFCLSAVTSVSASSVSKPLPKPSWQKNLSEMNQFIEAPYHIPNTKTVYLASNTYIASQTKVWEAGVVTAVDESSGKPKWSFTFYQKGTPYPWGTKIAYSKIGSVYALVKDGQGTKLFSVNASGKSNWTIPVPNAEDVHVMNDGTILLIDPDKKVAPTAKSKPRAYAYSANGKKLAEVALGQIYNVIGGQYVVSQIGEIGNSKVAVYGSKLNKLFTYNLPNGAVTYVGEATWVINNSDILLRVNIPKSGNKLIALNAKGKTRWERVIPGNAWIQSIGQNYVVYADGVMSLYNAKGLVANTSIKSNLPIPAISEALDHHIVMNIENGNKVLNGKTLKVMYEYPYDESSRKYYYAGDGYLYTVTKGYQLSQYKLQHLK</sequence>
<accession>A0ABT4GWT6</accession>
<protein>
    <recommendedName>
        <fullName evidence="2">Pyrrolo-quinoline quinone repeat domain-containing protein</fullName>
    </recommendedName>
</protein>
<dbReference type="InterPro" id="IPR002372">
    <property type="entry name" value="PQQ_rpt_dom"/>
</dbReference>
<feature type="chain" id="PRO_5045209684" description="Pyrrolo-quinoline quinone repeat domain-containing protein" evidence="1">
    <location>
        <begin position="30"/>
        <end position="392"/>
    </location>
</feature>
<dbReference type="SUPFAM" id="SSF50998">
    <property type="entry name" value="Quinoprotein alcohol dehydrogenase-like"/>
    <property type="match status" value="1"/>
</dbReference>
<dbReference type="Gene3D" id="2.130.10.10">
    <property type="entry name" value="YVTN repeat-like/Quinoprotein amine dehydrogenase"/>
    <property type="match status" value="1"/>
</dbReference>
<name>A0ABT4GWT6_PAEAL</name>
<evidence type="ECO:0000313" key="4">
    <source>
        <dbReference type="Proteomes" id="UP001527181"/>
    </source>
</evidence>
<proteinExistence type="predicted"/>
<gene>
    <name evidence="3" type="ORF">M5X12_09875</name>
</gene>
<evidence type="ECO:0000256" key="1">
    <source>
        <dbReference type="SAM" id="SignalP"/>
    </source>
</evidence>
<dbReference type="InterPro" id="IPR015943">
    <property type="entry name" value="WD40/YVTN_repeat-like_dom_sf"/>
</dbReference>
<dbReference type="Pfam" id="PF13360">
    <property type="entry name" value="PQQ_2"/>
    <property type="match status" value="1"/>
</dbReference>
<evidence type="ECO:0000313" key="3">
    <source>
        <dbReference type="EMBL" id="MCY9760884.1"/>
    </source>
</evidence>
<keyword evidence="1" id="KW-0732">Signal</keyword>
<feature type="domain" description="Pyrrolo-quinoline quinone repeat" evidence="2">
    <location>
        <begin position="81"/>
        <end position="285"/>
    </location>
</feature>